<evidence type="ECO:0000259" key="2">
    <source>
        <dbReference type="Pfam" id="PF00534"/>
    </source>
</evidence>
<dbReference type="InterPro" id="IPR001296">
    <property type="entry name" value="Glyco_trans_1"/>
</dbReference>
<keyword evidence="1" id="KW-1133">Transmembrane helix</keyword>
<gene>
    <name evidence="3" type="ORF">J4N46_05755</name>
</gene>
<dbReference type="EMBL" id="JAGDYP010000003">
    <property type="protein sequence ID" value="MBO1883929.1"/>
    <property type="molecule type" value="Genomic_DNA"/>
</dbReference>
<dbReference type="Proteomes" id="UP000681610">
    <property type="component" value="Unassembled WGS sequence"/>
</dbReference>
<comment type="caution">
    <text evidence="3">The sequence shown here is derived from an EMBL/GenBank/DDBJ whole genome shotgun (WGS) entry which is preliminary data.</text>
</comment>
<evidence type="ECO:0000313" key="3">
    <source>
        <dbReference type="EMBL" id="MBO1883929.1"/>
    </source>
</evidence>
<feature type="domain" description="Glycosyl transferase family 1" evidence="2">
    <location>
        <begin position="174"/>
        <end position="324"/>
    </location>
</feature>
<dbReference type="PANTHER" id="PTHR12526">
    <property type="entry name" value="GLYCOSYLTRANSFERASE"/>
    <property type="match status" value="1"/>
</dbReference>
<feature type="transmembrane region" description="Helical" evidence="1">
    <location>
        <begin position="76"/>
        <end position="97"/>
    </location>
</feature>
<reference evidence="3 4" key="1">
    <citation type="submission" date="2021-03" db="EMBL/GenBank/DDBJ databases">
        <title>Isolation and description of Capnocytophaga bilenii sp. nov., a novel Capnocytophaga species, isolated from a gingivitis subject.</title>
        <authorList>
            <person name="Antezack A."/>
            <person name="Monnet-Corti V."/>
            <person name="La Scola B."/>
        </authorList>
    </citation>
    <scope>NUCLEOTIDE SEQUENCE [LARGE SCALE GENOMIC DNA]</scope>
    <source>
        <strain evidence="3 4">Marseille-Q4570</strain>
    </source>
</reference>
<name>A0ABS3PX95_9FLAO</name>
<dbReference type="Gene3D" id="3.40.50.2000">
    <property type="entry name" value="Glycogen Phosphorylase B"/>
    <property type="match status" value="2"/>
</dbReference>
<dbReference type="RefSeq" id="WP_208058500.1">
    <property type="nucleotide sequence ID" value="NZ_JAGDYP010000003.1"/>
</dbReference>
<accession>A0ABS3PX95</accession>
<evidence type="ECO:0000256" key="1">
    <source>
        <dbReference type="SAM" id="Phobius"/>
    </source>
</evidence>
<keyword evidence="1" id="KW-0812">Transmembrane</keyword>
<dbReference type="CDD" id="cd03801">
    <property type="entry name" value="GT4_PimA-like"/>
    <property type="match status" value="1"/>
</dbReference>
<organism evidence="3 4">
    <name type="scientific">Capnocytophaga bilenii</name>
    <dbReference type="NCBI Taxonomy" id="2819369"/>
    <lineage>
        <taxon>Bacteria</taxon>
        <taxon>Pseudomonadati</taxon>
        <taxon>Bacteroidota</taxon>
        <taxon>Flavobacteriia</taxon>
        <taxon>Flavobacteriales</taxon>
        <taxon>Flavobacteriaceae</taxon>
        <taxon>Capnocytophaga</taxon>
    </lineage>
</organism>
<evidence type="ECO:0000313" key="4">
    <source>
        <dbReference type="Proteomes" id="UP000681610"/>
    </source>
</evidence>
<keyword evidence="1" id="KW-0472">Membrane</keyword>
<sequence length="350" mass="40818">MKNILFVGELPPKTIHGVSNSSAMNIKILSQCFNLFPIEEYIPLSNHNQFTLSKIKQIYYIVRQIRKKVRQTSFDFFYANMAISYLGMLKNILYLMAFKQKSKGKAIFHIHRGDFESFYNHSIISKLLINFFVKRADKLIFLSETLVPKHLEGNTKVCCLANTIIPEREYLIRENNKNNLLYLSNYIAEKGIIDLLNVFKTIEDNNLTLNCYGSFTDKKLEKQIRTYQSNSVRINSVLIEEKFNTIHNADALVLPSYNEGQPLIILEAMMCGTIVIASDVGDIRNMLGDDYPFLFQAKDLEGLKKTIYLYLKTDKETLTNLSEHLQKRYFKFYSNKIHKERILKIFDYES</sequence>
<dbReference type="SUPFAM" id="SSF53756">
    <property type="entry name" value="UDP-Glycosyltransferase/glycogen phosphorylase"/>
    <property type="match status" value="1"/>
</dbReference>
<protein>
    <submittedName>
        <fullName evidence="3">Glycosyltransferase family 4 protein</fullName>
    </submittedName>
</protein>
<proteinExistence type="predicted"/>
<keyword evidence="4" id="KW-1185">Reference proteome</keyword>
<dbReference type="Pfam" id="PF00534">
    <property type="entry name" value="Glycos_transf_1"/>
    <property type="match status" value="1"/>
</dbReference>